<comment type="subcellular location">
    <subcellularLocation>
        <location evidence="1">Membrane</location>
        <topology evidence="1">Multi-pass membrane protein</topology>
    </subcellularLocation>
</comment>
<gene>
    <name evidence="7" type="ORF">QJS10_CPA16g01160</name>
</gene>
<evidence type="ECO:0000313" key="7">
    <source>
        <dbReference type="EMBL" id="KAK1295136.1"/>
    </source>
</evidence>
<evidence type="ECO:0000256" key="3">
    <source>
        <dbReference type="ARBA" id="ARBA00022692"/>
    </source>
</evidence>
<keyword evidence="4 6" id="KW-1133">Transmembrane helix</keyword>
<dbReference type="Pfam" id="PF00854">
    <property type="entry name" value="PTR2"/>
    <property type="match status" value="1"/>
</dbReference>
<feature type="transmembrane region" description="Helical" evidence="6">
    <location>
        <begin position="45"/>
        <end position="71"/>
    </location>
</feature>
<protein>
    <submittedName>
        <fullName evidence="7">Nitrite transporter</fullName>
    </submittedName>
</protein>
<dbReference type="GO" id="GO:0022857">
    <property type="term" value="F:transmembrane transporter activity"/>
    <property type="evidence" value="ECO:0007669"/>
    <property type="project" value="InterPro"/>
</dbReference>
<organism evidence="7 8">
    <name type="scientific">Acorus calamus</name>
    <name type="common">Sweet flag</name>
    <dbReference type="NCBI Taxonomy" id="4465"/>
    <lineage>
        <taxon>Eukaryota</taxon>
        <taxon>Viridiplantae</taxon>
        <taxon>Streptophyta</taxon>
        <taxon>Embryophyta</taxon>
        <taxon>Tracheophyta</taxon>
        <taxon>Spermatophyta</taxon>
        <taxon>Magnoliopsida</taxon>
        <taxon>Liliopsida</taxon>
        <taxon>Acoraceae</taxon>
        <taxon>Acorus</taxon>
    </lineage>
</organism>
<feature type="transmembrane region" description="Helical" evidence="6">
    <location>
        <begin position="163"/>
        <end position="185"/>
    </location>
</feature>
<dbReference type="SUPFAM" id="SSF103473">
    <property type="entry name" value="MFS general substrate transporter"/>
    <property type="match status" value="1"/>
</dbReference>
<comment type="caution">
    <text evidence="7">The sequence shown here is derived from an EMBL/GenBank/DDBJ whole genome shotgun (WGS) entry which is preliminary data.</text>
</comment>
<dbReference type="AlphaFoldDB" id="A0AAV9D2H4"/>
<evidence type="ECO:0000256" key="5">
    <source>
        <dbReference type="ARBA" id="ARBA00023136"/>
    </source>
</evidence>
<keyword evidence="8" id="KW-1185">Reference proteome</keyword>
<dbReference type="PANTHER" id="PTHR11654">
    <property type="entry name" value="OLIGOPEPTIDE TRANSPORTER-RELATED"/>
    <property type="match status" value="1"/>
</dbReference>
<dbReference type="EMBL" id="JAUJYO010000016">
    <property type="protein sequence ID" value="KAK1295136.1"/>
    <property type="molecule type" value="Genomic_DNA"/>
</dbReference>
<dbReference type="InterPro" id="IPR000109">
    <property type="entry name" value="POT_fam"/>
</dbReference>
<keyword evidence="3 6" id="KW-0812">Transmembrane</keyword>
<evidence type="ECO:0000256" key="1">
    <source>
        <dbReference type="ARBA" id="ARBA00004141"/>
    </source>
</evidence>
<feature type="transmembrane region" description="Helical" evidence="6">
    <location>
        <begin position="137"/>
        <end position="157"/>
    </location>
</feature>
<dbReference type="InterPro" id="IPR036259">
    <property type="entry name" value="MFS_trans_sf"/>
</dbReference>
<reference evidence="7" key="2">
    <citation type="submission" date="2023-06" db="EMBL/GenBank/DDBJ databases">
        <authorList>
            <person name="Ma L."/>
            <person name="Liu K.-W."/>
            <person name="Li Z."/>
            <person name="Hsiao Y.-Y."/>
            <person name="Qi Y."/>
            <person name="Fu T."/>
            <person name="Tang G."/>
            <person name="Zhang D."/>
            <person name="Sun W.-H."/>
            <person name="Liu D.-K."/>
            <person name="Li Y."/>
            <person name="Chen G.-Z."/>
            <person name="Liu X.-D."/>
            <person name="Liao X.-Y."/>
            <person name="Jiang Y.-T."/>
            <person name="Yu X."/>
            <person name="Hao Y."/>
            <person name="Huang J."/>
            <person name="Zhao X.-W."/>
            <person name="Ke S."/>
            <person name="Chen Y.-Y."/>
            <person name="Wu W.-L."/>
            <person name="Hsu J.-L."/>
            <person name="Lin Y.-F."/>
            <person name="Huang M.-D."/>
            <person name="Li C.-Y."/>
            <person name="Huang L."/>
            <person name="Wang Z.-W."/>
            <person name="Zhao X."/>
            <person name="Zhong W.-Y."/>
            <person name="Peng D.-H."/>
            <person name="Ahmad S."/>
            <person name="Lan S."/>
            <person name="Zhang J.-S."/>
            <person name="Tsai W.-C."/>
            <person name="Van De Peer Y."/>
            <person name="Liu Z.-J."/>
        </authorList>
    </citation>
    <scope>NUCLEOTIDE SEQUENCE</scope>
    <source>
        <strain evidence="7">CP</strain>
        <tissue evidence="7">Leaves</tissue>
    </source>
</reference>
<dbReference type="Proteomes" id="UP001180020">
    <property type="component" value="Unassembled WGS sequence"/>
</dbReference>
<dbReference type="GO" id="GO:0016020">
    <property type="term" value="C:membrane"/>
    <property type="evidence" value="ECO:0007669"/>
    <property type="project" value="UniProtKB-SubCell"/>
</dbReference>
<evidence type="ECO:0000256" key="2">
    <source>
        <dbReference type="ARBA" id="ARBA00005982"/>
    </source>
</evidence>
<name>A0AAV9D2H4_ACOCL</name>
<proteinExistence type="inferred from homology"/>
<dbReference type="Gene3D" id="1.20.1250.20">
    <property type="entry name" value="MFS general substrate transporter like domains"/>
    <property type="match status" value="1"/>
</dbReference>
<evidence type="ECO:0000313" key="8">
    <source>
        <dbReference type="Proteomes" id="UP001180020"/>
    </source>
</evidence>
<reference evidence="7" key="1">
    <citation type="journal article" date="2023" name="Nat. Commun.">
        <title>Diploid and tetraploid genomes of Acorus and the evolution of monocots.</title>
        <authorList>
            <person name="Ma L."/>
            <person name="Liu K.W."/>
            <person name="Li Z."/>
            <person name="Hsiao Y.Y."/>
            <person name="Qi Y."/>
            <person name="Fu T."/>
            <person name="Tang G.D."/>
            <person name="Zhang D."/>
            <person name="Sun W.H."/>
            <person name="Liu D.K."/>
            <person name="Li Y."/>
            <person name="Chen G.Z."/>
            <person name="Liu X.D."/>
            <person name="Liao X.Y."/>
            <person name="Jiang Y.T."/>
            <person name="Yu X."/>
            <person name="Hao Y."/>
            <person name="Huang J."/>
            <person name="Zhao X.W."/>
            <person name="Ke S."/>
            <person name="Chen Y.Y."/>
            <person name="Wu W.L."/>
            <person name="Hsu J.L."/>
            <person name="Lin Y.F."/>
            <person name="Huang M.D."/>
            <person name="Li C.Y."/>
            <person name="Huang L."/>
            <person name="Wang Z.W."/>
            <person name="Zhao X."/>
            <person name="Zhong W.Y."/>
            <person name="Peng D.H."/>
            <person name="Ahmad S."/>
            <person name="Lan S."/>
            <person name="Zhang J.S."/>
            <person name="Tsai W.C."/>
            <person name="Van de Peer Y."/>
            <person name="Liu Z.J."/>
        </authorList>
    </citation>
    <scope>NUCLEOTIDE SEQUENCE</scope>
    <source>
        <strain evidence="7">CP</strain>
    </source>
</reference>
<accession>A0AAV9D2H4</accession>
<sequence length="202" mass="21722">MITYLTQQLHMPLVQASNTLTNFSGTSSLTPIIGALIADSFAGRFWTITIGSVIYQLGMISLTVSAVLPALRPPPCHPSQPCKRASSIQLGVLYASLLLTALGSGGIRPCVVAFGADQFELGHGPRAASKRGWNFFNLYYFCMGLAILTALTLVVCIQDDVGWGWGLGLPTILMLPYPPLGGCFIPMSSSQESRFDTSPHWL</sequence>
<keyword evidence="5 6" id="KW-0472">Membrane</keyword>
<evidence type="ECO:0000256" key="6">
    <source>
        <dbReference type="SAM" id="Phobius"/>
    </source>
</evidence>
<comment type="similarity">
    <text evidence="2">Belongs to the major facilitator superfamily. Proton-dependent oligopeptide transporter (POT/PTR) (TC 2.A.17) family.</text>
</comment>
<evidence type="ECO:0000256" key="4">
    <source>
        <dbReference type="ARBA" id="ARBA00022989"/>
    </source>
</evidence>
<feature type="transmembrane region" description="Helical" evidence="6">
    <location>
        <begin position="91"/>
        <end position="116"/>
    </location>
</feature>